<evidence type="ECO:0000259" key="2">
    <source>
        <dbReference type="Pfam" id="PF18701"/>
    </source>
</evidence>
<keyword evidence="4" id="KW-1185">Reference proteome</keyword>
<evidence type="ECO:0000313" key="4">
    <source>
        <dbReference type="Proteomes" id="UP001235939"/>
    </source>
</evidence>
<accession>A0ABY6K7M0</accession>
<dbReference type="InterPro" id="IPR040676">
    <property type="entry name" value="DUF5641"/>
</dbReference>
<dbReference type="Proteomes" id="UP001235939">
    <property type="component" value="Chromosome 02"/>
</dbReference>
<dbReference type="Pfam" id="PF18701">
    <property type="entry name" value="DUF5641"/>
    <property type="match status" value="1"/>
</dbReference>
<reference evidence="3 4" key="1">
    <citation type="submission" date="2022-01" db="EMBL/GenBank/DDBJ databases">
        <title>A chromosomal length assembly of Cordylochernes scorpioides.</title>
        <authorList>
            <person name="Zeh D."/>
            <person name="Zeh J."/>
        </authorList>
    </citation>
    <scope>NUCLEOTIDE SEQUENCE [LARGE SCALE GENOMIC DNA]</scope>
    <source>
        <strain evidence="3">IN4F17</strain>
        <tissue evidence="3">Whole Body</tissue>
    </source>
</reference>
<evidence type="ECO:0000256" key="1">
    <source>
        <dbReference type="SAM" id="MobiDB-lite"/>
    </source>
</evidence>
<gene>
    <name evidence="3" type="ORF">LAZ67_2005437</name>
</gene>
<proteinExistence type="predicted"/>
<evidence type="ECO:0000313" key="3">
    <source>
        <dbReference type="EMBL" id="UYV63725.1"/>
    </source>
</evidence>
<dbReference type="EMBL" id="CP092864">
    <property type="protein sequence ID" value="UYV63725.1"/>
    <property type="molecule type" value="Genomic_DNA"/>
</dbReference>
<protein>
    <recommendedName>
        <fullName evidence="2">DUF5641 domain-containing protein</fullName>
    </recommendedName>
</protein>
<name>A0ABY6K7M0_9ARAC</name>
<organism evidence="3 4">
    <name type="scientific">Cordylochernes scorpioides</name>
    <dbReference type="NCBI Taxonomy" id="51811"/>
    <lineage>
        <taxon>Eukaryota</taxon>
        <taxon>Metazoa</taxon>
        <taxon>Ecdysozoa</taxon>
        <taxon>Arthropoda</taxon>
        <taxon>Chelicerata</taxon>
        <taxon>Arachnida</taxon>
        <taxon>Pseudoscorpiones</taxon>
        <taxon>Cheliferoidea</taxon>
        <taxon>Chernetidae</taxon>
        <taxon>Cordylochernes</taxon>
    </lineage>
</organism>
<feature type="region of interest" description="Disordered" evidence="1">
    <location>
        <begin position="70"/>
        <end position="95"/>
    </location>
</feature>
<sequence>MKQDSTHPHHWPLARIIKTYKGPDGHVRVVDLKTSKNVFKRPITKIAPLPFKEWILFLLDLAVQRGKEFETANGRPTEGGYGDAPAEMRNKERGT</sequence>
<feature type="compositionally biased region" description="Basic and acidic residues" evidence="1">
    <location>
        <begin position="86"/>
        <end position="95"/>
    </location>
</feature>
<feature type="domain" description="DUF5641" evidence="2">
    <location>
        <begin position="2"/>
        <end position="49"/>
    </location>
</feature>